<name>A0A158HVA1_9BURK</name>
<evidence type="ECO:0000313" key="2">
    <source>
        <dbReference type="Proteomes" id="UP000054770"/>
    </source>
</evidence>
<dbReference type="Proteomes" id="UP000054770">
    <property type="component" value="Unassembled WGS sequence"/>
</dbReference>
<evidence type="ECO:0000313" key="1">
    <source>
        <dbReference type="EMBL" id="SAL48077.1"/>
    </source>
</evidence>
<keyword evidence="2" id="KW-1185">Reference proteome</keyword>
<comment type="caution">
    <text evidence="1">The sequence shown here is derived from an EMBL/GenBank/DDBJ whole genome shotgun (WGS) entry which is preliminary data.</text>
</comment>
<sequence>MCSVTLSLPASTDSLVREVACADVLRYLTERYWVEPVQEKAARAVVLHYAQRLVERGALSPLIENLEEPTYVVTTGRIPATGDDLTWVSHATLSASQLRVLSVQAGLKIPINLVQELLESFDDCHPSVPVDRYAVMLARKLHAPPRSVLGFLRDAGLAVEGTRRTASATQETLF</sequence>
<reference evidence="1" key="1">
    <citation type="submission" date="2016-01" db="EMBL/GenBank/DDBJ databases">
        <authorList>
            <person name="Peeters C."/>
        </authorList>
    </citation>
    <scope>NUCLEOTIDE SEQUENCE [LARGE SCALE GENOMIC DNA]</scope>
    <source>
        <strain evidence="1">LMG 22940</strain>
    </source>
</reference>
<gene>
    <name evidence="1" type="ORF">AWB68_02343</name>
</gene>
<accession>A0A158HVA1</accession>
<protein>
    <submittedName>
        <fullName evidence="1">Uncharacterized protein</fullName>
    </submittedName>
</protein>
<dbReference type="AlphaFoldDB" id="A0A158HVA1"/>
<organism evidence="1 2">
    <name type="scientific">Caballeronia choica</name>
    <dbReference type="NCBI Taxonomy" id="326476"/>
    <lineage>
        <taxon>Bacteria</taxon>
        <taxon>Pseudomonadati</taxon>
        <taxon>Pseudomonadota</taxon>
        <taxon>Betaproteobacteria</taxon>
        <taxon>Burkholderiales</taxon>
        <taxon>Burkholderiaceae</taxon>
        <taxon>Caballeronia</taxon>
    </lineage>
</organism>
<proteinExistence type="predicted"/>
<dbReference type="EMBL" id="FCON02000020">
    <property type="protein sequence ID" value="SAL48077.1"/>
    <property type="molecule type" value="Genomic_DNA"/>
</dbReference>